<accession>A0A8H7ZWZ6</accession>
<dbReference type="AlphaFoldDB" id="A0A8H7ZWZ6"/>
<evidence type="ECO:0000313" key="2">
    <source>
        <dbReference type="EMBL" id="KAG5461021.1"/>
    </source>
</evidence>
<comment type="caution">
    <text evidence="2">The sequence shown here is derived from an EMBL/GenBank/DDBJ whole genome shotgun (WGS) entry which is preliminary data.</text>
</comment>
<evidence type="ECO:0000256" key="1">
    <source>
        <dbReference type="SAM" id="MobiDB-lite"/>
    </source>
</evidence>
<reference evidence="2 3" key="1">
    <citation type="journal article" name="Sci. Rep.">
        <title>Genome-scale phylogenetic analyses confirm Olpidium as the closest living zoosporic fungus to the non-flagellated, terrestrial fungi.</title>
        <authorList>
            <person name="Chang Y."/>
            <person name="Rochon D."/>
            <person name="Sekimoto S."/>
            <person name="Wang Y."/>
            <person name="Chovatia M."/>
            <person name="Sandor L."/>
            <person name="Salamov A."/>
            <person name="Grigoriev I.V."/>
            <person name="Stajich J.E."/>
            <person name="Spatafora J.W."/>
        </authorList>
    </citation>
    <scope>NUCLEOTIDE SEQUENCE [LARGE SCALE GENOMIC DNA]</scope>
    <source>
        <strain evidence="2">S191</strain>
    </source>
</reference>
<protein>
    <submittedName>
        <fullName evidence="2">Uncharacterized protein</fullName>
    </submittedName>
</protein>
<evidence type="ECO:0000313" key="3">
    <source>
        <dbReference type="Proteomes" id="UP000673691"/>
    </source>
</evidence>
<proteinExistence type="predicted"/>
<keyword evidence="3" id="KW-1185">Reference proteome</keyword>
<gene>
    <name evidence="2" type="ORF">BJ554DRAFT_6857</name>
</gene>
<dbReference type="Proteomes" id="UP000673691">
    <property type="component" value="Unassembled WGS sequence"/>
</dbReference>
<feature type="region of interest" description="Disordered" evidence="1">
    <location>
        <begin position="63"/>
        <end position="83"/>
    </location>
</feature>
<name>A0A8H7ZWZ6_9FUNG</name>
<sequence length="83" mass="8878">MSLSTVYRTMPVSRTCGLPLRSAAARSRVAVFGVMQRRKTSSATIEQLFHEAKKNLRERQAVVGGAGAEATPARKDGAQTGSD</sequence>
<dbReference type="EMBL" id="JAEFCI010004318">
    <property type="protein sequence ID" value="KAG5461021.1"/>
    <property type="molecule type" value="Genomic_DNA"/>
</dbReference>
<organism evidence="2 3">
    <name type="scientific">Olpidium bornovanus</name>
    <dbReference type="NCBI Taxonomy" id="278681"/>
    <lineage>
        <taxon>Eukaryota</taxon>
        <taxon>Fungi</taxon>
        <taxon>Fungi incertae sedis</taxon>
        <taxon>Olpidiomycota</taxon>
        <taxon>Olpidiomycotina</taxon>
        <taxon>Olpidiomycetes</taxon>
        <taxon>Olpidiales</taxon>
        <taxon>Olpidiaceae</taxon>
        <taxon>Olpidium</taxon>
    </lineage>
</organism>